<evidence type="ECO:0000313" key="2">
    <source>
        <dbReference type="EMBL" id="MDQ2585034.1"/>
    </source>
</evidence>
<dbReference type="SMART" id="SM00860">
    <property type="entry name" value="SMI1_KNR4"/>
    <property type="match status" value="1"/>
</dbReference>
<reference evidence="2 3" key="1">
    <citation type="submission" date="2017-06" db="EMBL/GenBank/DDBJ databases">
        <title>Cultured bacterium strain Saccharothrix yanglingensis Hhs.015.</title>
        <authorList>
            <person name="Xia Y."/>
        </authorList>
    </citation>
    <scope>NUCLEOTIDE SEQUENCE [LARGE SCALE GENOMIC DNA]</scope>
    <source>
        <strain evidence="2 3">Hhs.015</strain>
    </source>
</reference>
<dbReference type="Proteomes" id="UP001225605">
    <property type="component" value="Unassembled WGS sequence"/>
</dbReference>
<dbReference type="Pfam" id="PF09346">
    <property type="entry name" value="SMI1_KNR4"/>
    <property type="match status" value="1"/>
</dbReference>
<sequence length="144" mass="15930">MSVPVGYLHREPPVDPELIARLEERIGHALPDRYRDYLLEQDGGQLDENDRGVDSIFSLGGTSRCVGTWESLDTYRDRVPPWLLPVADDGAGNLFGISLRPGDRGSVWFWDHEGQADDGLPPAEDNVTPVGESWVEFLDGLTPG</sequence>
<keyword evidence="3" id="KW-1185">Reference proteome</keyword>
<organism evidence="2 3">
    <name type="scientific">Saccharothrix yanglingensis</name>
    <dbReference type="NCBI Taxonomy" id="659496"/>
    <lineage>
        <taxon>Bacteria</taxon>
        <taxon>Bacillati</taxon>
        <taxon>Actinomycetota</taxon>
        <taxon>Actinomycetes</taxon>
        <taxon>Pseudonocardiales</taxon>
        <taxon>Pseudonocardiaceae</taxon>
        <taxon>Saccharothrix</taxon>
    </lineage>
</organism>
<dbReference type="Gene3D" id="3.40.1580.10">
    <property type="entry name" value="SMI1/KNR4-like"/>
    <property type="match status" value="1"/>
</dbReference>
<protein>
    <recommendedName>
        <fullName evidence="1">Knr4/Smi1-like domain-containing protein</fullName>
    </recommendedName>
</protein>
<proteinExistence type="predicted"/>
<dbReference type="SUPFAM" id="SSF160631">
    <property type="entry name" value="SMI1/KNR4-like"/>
    <property type="match status" value="1"/>
</dbReference>
<dbReference type="InterPro" id="IPR018958">
    <property type="entry name" value="Knr4/Smi1-like_dom"/>
</dbReference>
<name>A0ABU0X397_9PSEU</name>
<evidence type="ECO:0000259" key="1">
    <source>
        <dbReference type="SMART" id="SM00860"/>
    </source>
</evidence>
<gene>
    <name evidence="2" type="ORF">CKY47_13800</name>
</gene>
<dbReference type="InterPro" id="IPR037883">
    <property type="entry name" value="Knr4/Smi1-like_sf"/>
</dbReference>
<feature type="domain" description="Knr4/Smi1-like" evidence="1">
    <location>
        <begin position="13"/>
        <end position="140"/>
    </location>
</feature>
<evidence type="ECO:0000313" key="3">
    <source>
        <dbReference type="Proteomes" id="UP001225605"/>
    </source>
</evidence>
<dbReference type="EMBL" id="NSDM01000005">
    <property type="protein sequence ID" value="MDQ2585034.1"/>
    <property type="molecule type" value="Genomic_DNA"/>
</dbReference>
<comment type="caution">
    <text evidence="2">The sequence shown here is derived from an EMBL/GenBank/DDBJ whole genome shotgun (WGS) entry which is preliminary data.</text>
</comment>
<accession>A0ABU0X397</accession>
<dbReference type="RefSeq" id="WP_306746197.1">
    <property type="nucleotide sequence ID" value="NZ_NSDM01000005.1"/>
</dbReference>